<dbReference type="RefSeq" id="XP_035340731.1">
    <property type="nucleotide sequence ID" value="XM_035484838.1"/>
</dbReference>
<keyword evidence="10 15" id="KW-1133">Transmembrane helix</keyword>
<dbReference type="Pfam" id="PF04750">
    <property type="entry name" value="Far-17a_AIG1"/>
    <property type="match status" value="1"/>
</dbReference>
<evidence type="ECO:0000256" key="11">
    <source>
        <dbReference type="ARBA" id="ARBA00023010"/>
    </source>
</evidence>
<keyword evidence="6 15" id="KW-0812">Transmembrane</keyword>
<comment type="similarity">
    <text evidence="3">Belongs to the PAM17 family.</text>
</comment>
<evidence type="ECO:0000256" key="1">
    <source>
        <dbReference type="ARBA" id="ARBA00004127"/>
    </source>
</evidence>
<comment type="subcellular location">
    <subcellularLocation>
        <location evidence="1">Endomembrane system</location>
        <topology evidence="1">Multi-pass membrane protein</topology>
    </subcellularLocation>
    <subcellularLocation>
        <location evidence="2">Mitochondrion inner membrane</location>
        <topology evidence="2">Multi-pass membrane protein</topology>
    </subcellularLocation>
</comment>
<evidence type="ECO:0000256" key="12">
    <source>
        <dbReference type="ARBA" id="ARBA00023128"/>
    </source>
</evidence>
<keyword evidence="8" id="KW-0653">Protein transport</keyword>
<dbReference type="KEGG" id="trg:TRUGW13939_01639"/>
<evidence type="ECO:0000256" key="10">
    <source>
        <dbReference type="ARBA" id="ARBA00022989"/>
    </source>
</evidence>
<evidence type="ECO:0000256" key="6">
    <source>
        <dbReference type="ARBA" id="ARBA00022692"/>
    </source>
</evidence>
<proteinExistence type="inferred from homology"/>
<feature type="transmembrane region" description="Helical" evidence="15">
    <location>
        <begin position="465"/>
        <end position="486"/>
    </location>
</feature>
<gene>
    <name evidence="16" type="ORF">TRUGW13939_01639</name>
</gene>
<dbReference type="PANTHER" id="PTHR28021">
    <property type="entry name" value="PRESEQUENCE TRANSLOCATED-ASSOCIATED MOTOR SUBUNIT PAM17, MITOCHONDRIAL"/>
    <property type="match status" value="1"/>
</dbReference>
<evidence type="ECO:0000256" key="14">
    <source>
        <dbReference type="SAM" id="MobiDB-lite"/>
    </source>
</evidence>
<evidence type="ECO:0000256" key="3">
    <source>
        <dbReference type="ARBA" id="ARBA00006837"/>
    </source>
</evidence>
<keyword evidence="17" id="KW-1185">Reference proteome</keyword>
<dbReference type="PANTHER" id="PTHR28021:SF1">
    <property type="entry name" value="PRESEQUENCE TRANSLOCATED-ASSOCIATED MOTOR SUBUNIT PAM17, MITOCHONDRIAL"/>
    <property type="match status" value="1"/>
</dbReference>
<feature type="transmembrane region" description="Helical" evidence="15">
    <location>
        <begin position="158"/>
        <end position="177"/>
    </location>
</feature>
<dbReference type="GO" id="GO:0030150">
    <property type="term" value="P:protein import into mitochondrial matrix"/>
    <property type="evidence" value="ECO:0007669"/>
    <property type="project" value="TreeGrafter"/>
</dbReference>
<feature type="transmembrane region" description="Helical" evidence="15">
    <location>
        <begin position="28"/>
        <end position="46"/>
    </location>
</feature>
<dbReference type="AlphaFoldDB" id="A0A7H8QLB5"/>
<feature type="transmembrane region" description="Helical" evidence="15">
    <location>
        <begin position="95"/>
        <end position="114"/>
    </location>
</feature>
<dbReference type="GO" id="GO:0001405">
    <property type="term" value="C:PAM complex, Tim23 associated import motor"/>
    <property type="evidence" value="ECO:0007669"/>
    <property type="project" value="InterPro"/>
</dbReference>
<dbReference type="GeneID" id="55989149"/>
<feature type="region of interest" description="Disordered" evidence="14">
    <location>
        <begin position="380"/>
        <end position="401"/>
    </location>
</feature>
<feature type="transmembrane region" description="Helical" evidence="15">
    <location>
        <begin position="58"/>
        <end position="83"/>
    </location>
</feature>
<reference evidence="17" key="1">
    <citation type="submission" date="2020-06" db="EMBL/GenBank/DDBJ databases">
        <title>A chromosome-scale genome assembly of Talaromyces rugulosus W13939.</title>
        <authorList>
            <person name="Wang B."/>
            <person name="Guo L."/>
            <person name="Ye K."/>
            <person name="Wang L."/>
        </authorList>
    </citation>
    <scope>NUCLEOTIDE SEQUENCE [LARGE SCALE GENOMIC DNA]</scope>
    <source>
        <strain evidence="17">W13939</strain>
    </source>
</reference>
<evidence type="ECO:0000256" key="7">
    <source>
        <dbReference type="ARBA" id="ARBA00022792"/>
    </source>
</evidence>
<feature type="transmembrane region" description="Helical" evidence="15">
    <location>
        <begin position="426"/>
        <end position="445"/>
    </location>
</feature>
<name>A0A7H8QLB5_TALRU</name>
<protein>
    <recommendedName>
        <fullName evidence="4">Presequence translocated-associated motor subunit PAM17, mitochondrial</fullName>
    </recommendedName>
</protein>
<evidence type="ECO:0000256" key="5">
    <source>
        <dbReference type="ARBA" id="ARBA00022448"/>
    </source>
</evidence>
<dbReference type="InterPro" id="IPR013875">
    <property type="entry name" value="Pam17"/>
</dbReference>
<evidence type="ECO:0000256" key="2">
    <source>
        <dbReference type="ARBA" id="ARBA00004448"/>
    </source>
</evidence>
<evidence type="ECO:0000313" key="17">
    <source>
        <dbReference type="Proteomes" id="UP000509510"/>
    </source>
</evidence>
<evidence type="ECO:0000256" key="8">
    <source>
        <dbReference type="ARBA" id="ARBA00022927"/>
    </source>
</evidence>
<feature type="transmembrane region" description="Helical" evidence="15">
    <location>
        <begin position="202"/>
        <end position="223"/>
    </location>
</feature>
<dbReference type="GO" id="GO:0012505">
    <property type="term" value="C:endomembrane system"/>
    <property type="evidence" value="ECO:0007669"/>
    <property type="project" value="UniProtKB-SubCell"/>
</dbReference>
<accession>A0A7H8QLB5</accession>
<feature type="transmembrane region" description="Helical" evidence="15">
    <location>
        <begin position="129"/>
        <end position="151"/>
    </location>
</feature>
<dbReference type="EMBL" id="CP055898">
    <property type="protein sequence ID" value="QKX54552.1"/>
    <property type="molecule type" value="Genomic_DNA"/>
</dbReference>
<evidence type="ECO:0000256" key="9">
    <source>
        <dbReference type="ARBA" id="ARBA00022946"/>
    </source>
</evidence>
<keyword evidence="9" id="KW-0809">Transit peptide</keyword>
<keyword evidence="12" id="KW-0496">Mitochondrion</keyword>
<evidence type="ECO:0000256" key="15">
    <source>
        <dbReference type="SAM" id="Phobius"/>
    </source>
</evidence>
<keyword evidence="13 15" id="KW-0472">Membrane</keyword>
<dbReference type="InterPro" id="IPR006838">
    <property type="entry name" value="ADTRP_AIG1"/>
</dbReference>
<dbReference type="OrthoDB" id="5970083at2759"/>
<evidence type="ECO:0000256" key="13">
    <source>
        <dbReference type="ARBA" id="ARBA00023136"/>
    </source>
</evidence>
<dbReference type="Proteomes" id="UP000509510">
    <property type="component" value="Chromosome I"/>
</dbReference>
<sequence length="561" mass="61929">MSASKVPDTLIQKHPLQRLLSPSRQTSAAVHFLGLVSFGLSFKHLVDNPTFASDGYGWYFVFLTIIGLLISTLTFAVGLAADITLSRRLFLLKNLLSVSSTPLEVLISLLYWGIRAVEPSYILREDDIISFHVDLGFHLMPALFLLFDLLYLSPPWTISAAPAIGIYSGIAFCYWFWLEKCYSMNGWYPYPLMELLDTKGRIALFSVATALMSINMVTLKWLIGALRRQFMWLDKTHILEYAVHVNPLHNPHVGLQSYDTRRALESFTRTCTSIDCITRPTSDKMHATLIHAPLRTAILGSSRFSCGLAPFVSATSLAHQPSPSSSTVPRAKNNASSKRGFVTFSTECKARPAVRSQLCKQNAMSSLSQISSISCKRSFSSSASAKSPSTTGKKSSGSAAANTKYQDGAPLDWNTFFKLRTSRRRYSLVSSILASLASTAVGVQVLSAQDIDTMGAQVMGLDPFIVLGLATAACGALGWLAGPVLGNTAWGLVNRRYRGGVAIKEKEFFHRIKRYRVDPSANSIANPVPDYYGEKIGSVQGYRQWLKDQRAYNRKKSRAIL</sequence>
<evidence type="ECO:0000256" key="4">
    <source>
        <dbReference type="ARBA" id="ARBA00017907"/>
    </source>
</evidence>
<evidence type="ECO:0000313" key="16">
    <source>
        <dbReference type="EMBL" id="QKX54552.1"/>
    </source>
</evidence>
<dbReference type="Pfam" id="PF08566">
    <property type="entry name" value="Pam17"/>
    <property type="match status" value="1"/>
</dbReference>
<keyword evidence="11" id="KW-0811">Translocation</keyword>
<keyword evidence="5" id="KW-0813">Transport</keyword>
<organism evidence="16 17">
    <name type="scientific">Talaromyces rugulosus</name>
    <name type="common">Penicillium rugulosum</name>
    <dbReference type="NCBI Taxonomy" id="121627"/>
    <lineage>
        <taxon>Eukaryota</taxon>
        <taxon>Fungi</taxon>
        <taxon>Dikarya</taxon>
        <taxon>Ascomycota</taxon>
        <taxon>Pezizomycotina</taxon>
        <taxon>Eurotiomycetes</taxon>
        <taxon>Eurotiomycetidae</taxon>
        <taxon>Eurotiales</taxon>
        <taxon>Trichocomaceae</taxon>
        <taxon>Talaromyces</taxon>
        <taxon>Talaromyces sect. Islandici</taxon>
    </lineage>
</organism>
<keyword evidence="7" id="KW-0999">Mitochondrion inner membrane</keyword>